<dbReference type="SUPFAM" id="SSF50916">
    <property type="entry name" value="Rap30/74 interaction domains"/>
    <property type="match status" value="1"/>
</dbReference>
<dbReference type="InterPro" id="IPR003196">
    <property type="entry name" value="TFIIF_beta"/>
</dbReference>
<reference evidence="13 14" key="1">
    <citation type="submission" date="2014-09" db="EMBL/GenBank/DDBJ databases">
        <authorList>
            <person name="Magalhaes I.L.F."/>
            <person name="Oliveira U."/>
            <person name="Santos F.R."/>
            <person name="Vidigal T.H.D.A."/>
            <person name="Brescovit A.D."/>
            <person name="Santos A.J."/>
        </authorList>
    </citation>
    <scope>NUCLEOTIDE SEQUENCE [LARGE SCALE GENOMIC DNA]</scope>
</reference>
<dbReference type="InterPro" id="IPR040450">
    <property type="entry name" value="TFIIF_beta_HTH"/>
</dbReference>
<comment type="subcellular location">
    <subcellularLocation>
        <location evidence="1">Nucleus</location>
    </subcellularLocation>
</comment>
<feature type="compositionally biased region" description="Acidic residues" evidence="10">
    <location>
        <begin position="406"/>
        <end position="421"/>
    </location>
</feature>
<dbReference type="InterPro" id="IPR036390">
    <property type="entry name" value="WH_DNA-bd_sf"/>
</dbReference>
<sequence length="421" mass="45809">MSTPRGGGRGSNRASGTPQPVEGLRGSRSGTPSHSAAGASAGPSTDVAAGRKRERSPEPNEELDMTDAATNAWLVRVPRFLKEAWAGVDQDDVNLGFVRVYDADHRGHQRMELHLPETKGPSVPGVPASSDFPRRFDLRMAVDHATGQVRSTRNTWAFKEWEEEGDAYDSDEDILDSHGDLVQVTGEGRRTRRRTAVTGTVTNEVHATPQARAAPAASSSKYNAASSGMTPEYRALLKKRKEASKTRDRTQMLDETDTARNNMLAAGVQGFGTRNPANFVTVAAKPTSTDKFARLPRNELLDMLMQAFEKYKYWSTKGLREHTKQPEIYLKEVLSTVADFHKRGPYAKNWSLKPEYANVRPQTTAQASSSTSAAAVTSGGWGLSPGDLAAQTSQVNEPGGLSGEEGNNDSEDEAEDFEDIV</sequence>
<feature type="region of interest" description="Disordered" evidence="10">
    <location>
        <begin position="1"/>
        <end position="66"/>
    </location>
</feature>
<keyword evidence="6" id="KW-0804">Transcription</keyword>
<keyword evidence="14" id="KW-1185">Reference proteome</keyword>
<dbReference type="GO" id="GO:0003677">
    <property type="term" value="F:DNA binding"/>
    <property type="evidence" value="ECO:0007669"/>
    <property type="project" value="UniProtKB-KW"/>
</dbReference>
<keyword evidence="5" id="KW-0238">DNA-binding</keyword>
<accession>A0A0P1BNM6</accession>
<evidence type="ECO:0000256" key="7">
    <source>
        <dbReference type="ARBA" id="ARBA00023242"/>
    </source>
</evidence>
<dbReference type="Proteomes" id="UP000054845">
    <property type="component" value="Unassembled WGS sequence"/>
</dbReference>
<evidence type="ECO:0000256" key="3">
    <source>
        <dbReference type="ARBA" id="ARBA00021453"/>
    </source>
</evidence>
<keyword evidence="7" id="KW-0539">Nucleus</keyword>
<keyword evidence="4" id="KW-0805">Transcription regulation</keyword>
<evidence type="ECO:0000256" key="4">
    <source>
        <dbReference type="ARBA" id="ARBA00023015"/>
    </source>
</evidence>
<dbReference type="AlphaFoldDB" id="A0A0P1BNM6"/>
<dbReference type="InterPro" id="IPR040504">
    <property type="entry name" value="TFIIF_beta_N"/>
</dbReference>
<comment type="similarity">
    <text evidence="2">Belongs to the TFIIF beta subunit family.</text>
</comment>
<feature type="compositionally biased region" description="Low complexity" evidence="10">
    <location>
        <begin position="29"/>
        <end position="45"/>
    </location>
</feature>
<feature type="compositionally biased region" description="Basic and acidic residues" evidence="10">
    <location>
        <begin position="49"/>
        <end position="58"/>
    </location>
</feature>
<proteinExistence type="inferred from homology"/>
<dbReference type="Gene3D" id="1.10.10.10">
    <property type="entry name" value="Winged helix-like DNA-binding domain superfamily/Winged helix DNA-binding domain"/>
    <property type="match status" value="1"/>
</dbReference>
<dbReference type="InterPro" id="IPR011039">
    <property type="entry name" value="TFIIF_interaction"/>
</dbReference>
<dbReference type="CDD" id="cd07980">
    <property type="entry name" value="TFIIF_beta"/>
    <property type="match status" value="1"/>
</dbReference>
<feature type="compositionally biased region" description="Gly residues" evidence="10">
    <location>
        <begin position="1"/>
        <end position="10"/>
    </location>
</feature>
<dbReference type="EMBL" id="CCYA01000254">
    <property type="protein sequence ID" value="CEH17255.1"/>
    <property type="molecule type" value="Genomic_DNA"/>
</dbReference>
<evidence type="ECO:0000256" key="2">
    <source>
        <dbReference type="ARBA" id="ARBA00009543"/>
    </source>
</evidence>
<evidence type="ECO:0000313" key="14">
    <source>
        <dbReference type="Proteomes" id="UP000054845"/>
    </source>
</evidence>
<evidence type="ECO:0000313" key="13">
    <source>
        <dbReference type="EMBL" id="CEH17255.1"/>
    </source>
</evidence>
<feature type="compositionally biased region" description="Low complexity" evidence="10">
    <location>
        <begin position="362"/>
        <end position="378"/>
    </location>
</feature>
<dbReference type="GO" id="GO:0005674">
    <property type="term" value="C:transcription factor TFIIF complex"/>
    <property type="evidence" value="ECO:0007669"/>
    <property type="project" value="InterPro"/>
</dbReference>
<dbReference type="PANTHER" id="PTHR10445:SF0">
    <property type="entry name" value="GENERAL TRANSCRIPTION FACTOR IIF SUBUNIT 2"/>
    <property type="match status" value="1"/>
</dbReference>
<evidence type="ECO:0000256" key="8">
    <source>
        <dbReference type="ARBA" id="ARBA00081473"/>
    </source>
</evidence>
<dbReference type="FunFam" id="1.10.10.10:FF:000035">
    <property type="entry name" value="General transcription factor IIF subunit 2"/>
    <property type="match status" value="1"/>
</dbReference>
<evidence type="ECO:0000256" key="10">
    <source>
        <dbReference type="SAM" id="MobiDB-lite"/>
    </source>
</evidence>
<evidence type="ECO:0000256" key="9">
    <source>
        <dbReference type="ARBA" id="ARBA00081863"/>
    </source>
</evidence>
<dbReference type="InterPro" id="IPR036388">
    <property type="entry name" value="WH-like_DNA-bd_sf"/>
</dbReference>
<evidence type="ECO:0000256" key="6">
    <source>
        <dbReference type="ARBA" id="ARBA00023163"/>
    </source>
</evidence>
<dbReference type="GO" id="GO:0006367">
    <property type="term" value="P:transcription initiation at RNA polymerase II promoter"/>
    <property type="evidence" value="ECO:0007669"/>
    <property type="project" value="InterPro"/>
</dbReference>
<dbReference type="GO" id="GO:0003743">
    <property type="term" value="F:translation initiation factor activity"/>
    <property type="evidence" value="ECO:0007669"/>
    <property type="project" value="UniProtKB-KW"/>
</dbReference>
<protein>
    <recommendedName>
        <fullName evidence="3">Transcription initiation factor IIF subunit beta</fullName>
    </recommendedName>
    <alternativeName>
        <fullName evidence="9">TFIIF medium subunit</fullName>
    </alternativeName>
    <alternativeName>
        <fullName evidence="8">TFIIF-beta</fullName>
    </alternativeName>
</protein>
<evidence type="ECO:0000256" key="5">
    <source>
        <dbReference type="ARBA" id="ARBA00023125"/>
    </source>
</evidence>
<organism evidence="13 14">
    <name type="scientific">Ceraceosorus bombacis</name>
    <dbReference type="NCBI Taxonomy" id="401625"/>
    <lineage>
        <taxon>Eukaryota</taxon>
        <taxon>Fungi</taxon>
        <taxon>Dikarya</taxon>
        <taxon>Basidiomycota</taxon>
        <taxon>Ustilaginomycotina</taxon>
        <taxon>Exobasidiomycetes</taxon>
        <taxon>Ceraceosorales</taxon>
        <taxon>Ceraceosoraceae</taxon>
        <taxon>Ceraceosorus</taxon>
    </lineage>
</organism>
<evidence type="ECO:0000256" key="1">
    <source>
        <dbReference type="ARBA" id="ARBA00004123"/>
    </source>
</evidence>
<dbReference type="STRING" id="401625.A0A0P1BNM6"/>
<feature type="domain" description="TFIIF beta subunit N-terminal" evidence="12">
    <location>
        <begin position="70"/>
        <end position="210"/>
    </location>
</feature>
<feature type="region of interest" description="Disordered" evidence="10">
    <location>
        <begin position="361"/>
        <end position="421"/>
    </location>
</feature>
<evidence type="ECO:0000259" key="11">
    <source>
        <dbReference type="Pfam" id="PF02270"/>
    </source>
</evidence>
<feature type="domain" description="TFIIF beta subunit HTH" evidence="11">
    <location>
        <begin position="293"/>
        <end position="356"/>
    </location>
</feature>
<keyword evidence="13" id="KW-0648">Protein biosynthesis</keyword>
<name>A0A0P1BNM6_9BASI</name>
<dbReference type="Pfam" id="PF17683">
    <property type="entry name" value="TFIIF_beta_N"/>
    <property type="match status" value="1"/>
</dbReference>
<dbReference type="OrthoDB" id="449280at2759"/>
<dbReference type="PANTHER" id="PTHR10445">
    <property type="entry name" value="GENERAL TRANSCRIPTION FACTOR IIF SUBUNIT 2"/>
    <property type="match status" value="1"/>
</dbReference>
<keyword evidence="13" id="KW-0396">Initiation factor</keyword>
<dbReference type="SUPFAM" id="SSF46785">
    <property type="entry name" value="Winged helix' DNA-binding domain"/>
    <property type="match status" value="1"/>
</dbReference>
<dbReference type="Pfam" id="PF02270">
    <property type="entry name" value="TFIIF_beta"/>
    <property type="match status" value="1"/>
</dbReference>
<evidence type="ECO:0000259" key="12">
    <source>
        <dbReference type="Pfam" id="PF17683"/>
    </source>
</evidence>